<dbReference type="SUPFAM" id="SSF53335">
    <property type="entry name" value="S-adenosyl-L-methionine-dependent methyltransferases"/>
    <property type="match status" value="1"/>
</dbReference>
<dbReference type="GO" id="GO:0032259">
    <property type="term" value="P:methylation"/>
    <property type="evidence" value="ECO:0007669"/>
    <property type="project" value="UniProtKB-KW"/>
</dbReference>
<evidence type="ECO:0000256" key="4">
    <source>
        <dbReference type="ARBA" id="ARBA00022691"/>
    </source>
</evidence>
<accession>A0A6B3LAX7</accession>
<dbReference type="AlphaFoldDB" id="A0A6B3LAX7"/>
<organism evidence="5 6">
    <name type="scientific">Sulfuriroseicoccus oceanibius</name>
    <dbReference type="NCBI Taxonomy" id="2707525"/>
    <lineage>
        <taxon>Bacteria</taxon>
        <taxon>Pseudomonadati</taxon>
        <taxon>Verrucomicrobiota</taxon>
        <taxon>Verrucomicrobiia</taxon>
        <taxon>Verrucomicrobiales</taxon>
        <taxon>Verrucomicrobiaceae</taxon>
        <taxon>Sulfuriroseicoccus</taxon>
    </lineage>
</organism>
<name>A0A6B3LAX7_9BACT</name>
<sequence>MPWDQNAPHPCLAGMRRRARWRGRVLVPGCGRGHDLVSLAEALPGGEVTGIDIAPAAVERVVDLPVNASARVGDLFDLGDDWAGAVDLVWEHTCFCAIDPSLRAGYRDAMARLIKPGGKLVGVFFLTMVEGPGGGPPHNTEIHELVSLFSPEHGFRVRRLGLLEATFPQRVGEEWLAVIERLG</sequence>
<dbReference type="PROSITE" id="PS51585">
    <property type="entry name" value="SAM_MT_TPMT"/>
    <property type="match status" value="1"/>
</dbReference>
<reference evidence="5 6" key="1">
    <citation type="submission" date="2020-12" db="EMBL/GenBank/DDBJ databases">
        <title>Sulforoseuscoccus oceanibium gen. nov., sp. nov., a representative of the phylum Verrucomicrobia with special cytoplasmic membrane, and proposal of Sulforoseuscoccusaceae fam. nov.</title>
        <authorList>
            <person name="Xi F."/>
        </authorList>
    </citation>
    <scope>NUCLEOTIDE SEQUENCE [LARGE SCALE GENOMIC DNA]</scope>
    <source>
        <strain evidence="5 6">T37</strain>
    </source>
</reference>
<dbReference type="InterPro" id="IPR029063">
    <property type="entry name" value="SAM-dependent_MTases_sf"/>
</dbReference>
<evidence type="ECO:0000313" key="6">
    <source>
        <dbReference type="Proteomes" id="UP000475117"/>
    </source>
</evidence>
<evidence type="ECO:0000256" key="3">
    <source>
        <dbReference type="ARBA" id="ARBA00022679"/>
    </source>
</evidence>
<dbReference type="GO" id="GO:0008757">
    <property type="term" value="F:S-adenosylmethionine-dependent methyltransferase activity"/>
    <property type="evidence" value="ECO:0007669"/>
    <property type="project" value="InterPro"/>
</dbReference>
<proteinExistence type="predicted"/>
<dbReference type="Gene3D" id="3.40.50.150">
    <property type="entry name" value="Vaccinia Virus protein VP39"/>
    <property type="match status" value="1"/>
</dbReference>
<protein>
    <submittedName>
        <fullName evidence="5">Methyltransferase domain-containing protein</fullName>
    </submittedName>
</protein>
<gene>
    <name evidence="5" type="ORF">G3M56_003185</name>
</gene>
<dbReference type="Pfam" id="PF05724">
    <property type="entry name" value="TPMT"/>
    <property type="match status" value="1"/>
</dbReference>
<evidence type="ECO:0000313" key="5">
    <source>
        <dbReference type="EMBL" id="QQL45607.1"/>
    </source>
</evidence>
<dbReference type="PANTHER" id="PTHR32183">
    <property type="match status" value="1"/>
</dbReference>
<evidence type="ECO:0000256" key="1">
    <source>
        <dbReference type="ARBA" id="ARBA00022553"/>
    </source>
</evidence>
<evidence type="ECO:0000256" key="2">
    <source>
        <dbReference type="ARBA" id="ARBA00022603"/>
    </source>
</evidence>
<keyword evidence="2 5" id="KW-0489">Methyltransferase</keyword>
<dbReference type="InterPro" id="IPR008854">
    <property type="entry name" value="TPMT"/>
</dbReference>
<dbReference type="EMBL" id="CP066776">
    <property type="protein sequence ID" value="QQL45607.1"/>
    <property type="molecule type" value="Genomic_DNA"/>
</dbReference>
<keyword evidence="6" id="KW-1185">Reference proteome</keyword>
<dbReference type="KEGG" id="soa:G3M56_003185"/>
<keyword evidence="1" id="KW-0597">Phosphoprotein</keyword>
<dbReference type="PANTHER" id="PTHR32183:SF6">
    <property type="entry name" value="CYSTEINE SULFINATE DESULFINASE_CYSTEINE DESULFURASE AND RELATED ENZYMES"/>
    <property type="match status" value="1"/>
</dbReference>
<dbReference type="CDD" id="cd02440">
    <property type="entry name" value="AdoMet_MTases"/>
    <property type="match status" value="1"/>
</dbReference>
<keyword evidence="3 5" id="KW-0808">Transferase</keyword>
<dbReference type="Proteomes" id="UP000475117">
    <property type="component" value="Chromosome"/>
</dbReference>
<keyword evidence="4" id="KW-0949">S-adenosyl-L-methionine</keyword>